<evidence type="ECO:0000313" key="3">
    <source>
        <dbReference type="Proteomes" id="UP000286415"/>
    </source>
</evidence>
<feature type="signal peptide" evidence="1">
    <location>
        <begin position="1"/>
        <end position="20"/>
    </location>
</feature>
<keyword evidence="3" id="KW-1185">Reference proteome</keyword>
<organism evidence="2 3">
    <name type="scientific">Clonorchis sinensis</name>
    <name type="common">Chinese liver fluke</name>
    <dbReference type="NCBI Taxonomy" id="79923"/>
    <lineage>
        <taxon>Eukaryota</taxon>
        <taxon>Metazoa</taxon>
        <taxon>Spiralia</taxon>
        <taxon>Lophotrochozoa</taxon>
        <taxon>Platyhelminthes</taxon>
        <taxon>Trematoda</taxon>
        <taxon>Digenea</taxon>
        <taxon>Opisthorchiida</taxon>
        <taxon>Opisthorchiata</taxon>
        <taxon>Opisthorchiidae</taxon>
        <taxon>Clonorchis</taxon>
    </lineage>
</organism>
<evidence type="ECO:0000256" key="1">
    <source>
        <dbReference type="SAM" id="SignalP"/>
    </source>
</evidence>
<evidence type="ECO:0000313" key="2">
    <source>
        <dbReference type="EMBL" id="KAG5446748.1"/>
    </source>
</evidence>
<reference evidence="2 3" key="2">
    <citation type="journal article" date="2021" name="Genomics">
        <title>High-quality reference genome for Clonorchis sinensis.</title>
        <authorList>
            <person name="Young N.D."/>
            <person name="Stroehlein A.J."/>
            <person name="Kinkar L."/>
            <person name="Wang T."/>
            <person name="Sohn W.M."/>
            <person name="Chang B.C.H."/>
            <person name="Kaur P."/>
            <person name="Weisz D."/>
            <person name="Dudchenko O."/>
            <person name="Aiden E.L."/>
            <person name="Korhonen P.K."/>
            <person name="Gasser R.B."/>
        </authorList>
    </citation>
    <scope>NUCLEOTIDE SEQUENCE [LARGE SCALE GENOMIC DNA]</scope>
    <source>
        <strain evidence="2">Cs-k2</strain>
    </source>
</reference>
<accession>A0A8T1MCP7</accession>
<dbReference type="EMBL" id="NIRI02000056">
    <property type="protein sequence ID" value="KAG5446748.1"/>
    <property type="molecule type" value="Genomic_DNA"/>
</dbReference>
<gene>
    <name evidence="2" type="ORF">CSKR_203595</name>
</gene>
<name>A0A8T1MCP7_CLOSI</name>
<feature type="chain" id="PRO_5035726600" description="Secreted protein" evidence="1">
    <location>
        <begin position="21"/>
        <end position="86"/>
    </location>
</feature>
<protein>
    <recommendedName>
        <fullName evidence="4">Secreted protein</fullName>
    </recommendedName>
</protein>
<keyword evidence="1" id="KW-0732">Signal</keyword>
<sequence>MTNILLTLTFFILLPDDKNLLTCVCVAHVMGTQHAPTLSPPISVAVELNDDDYGMLCRAVSTLTYQFAPVQTCSPCDVYVEKRWKI</sequence>
<proteinExistence type="predicted"/>
<dbReference type="AlphaFoldDB" id="A0A8T1MCP7"/>
<reference evidence="2 3" key="1">
    <citation type="journal article" date="2018" name="Biotechnol. Adv.">
        <title>Improved genomic resources and new bioinformatic workflow for the carcinogenic parasite Clonorchis sinensis: Biotechnological implications.</title>
        <authorList>
            <person name="Wang D."/>
            <person name="Korhonen P.K."/>
            <person name="Gasser R.B."/>
            <person name="Young N.D."/>
        </authorList>
    </citation>
    <scope>NUCLEOTIDE SEQUENCE [LARGE SCALE GENOMIC DNA]</scope>
    <source>
        <strain evidence="2">Cs-k2</strain>
    </source>
</reference>
<dbReference type="Proteomes" id="UP000286415">
    <property type="component" value="Unassembled WGS sequence"/>
</dbReference>
<comment type="caution">
    <text evidence="2">The sequence shown here is derived from an EMBL/GenBank/DDBJ whole genome shotgun (WGS) entry which is preliminary data.</text>
</comment>
<evidence type="ECO:0008006" key="4">
    <source>
        <dbReference type="Google" id="ProtNLM"/>
    </source>
</evidence>